<dbReference type="Gene3D" id="3.40.50.170">
    <property type="entry name" value="Formyl transferase, N-terminal domain"/>
    <property type="match status" value="1"/>
</dbReference>
<dbReference type="GO" id="GO:0006189">
    <property type="term" value="P:'de novo' IMP biosynthetic process"/>
    <property type="evidence" value="ECO:0007669"/>
    <property type="project" value="UniProtKB-UniPathway"/>
</dbReference>
<dbReference type="PROSITE" id="PS00373">
    <property type="entry name" value="GART"/>
    <property type="match status" value="1"/>
</dbReference>
<comment type="pathway">
    <text evidence="1">Purine metabolism; IMP biosynthesis via de novo pathway; N(2)-formyl-N(1)-(5-phospho-D-ribosyl)glycinamide from N(1)-(5-phospho-D-ribosyl)glycinamide (10-formyl THF route): step 1/1.</text>
</comment>
<sequence length="190" mass="20522">MSKIVLFASGEGTNAVAIIKHFQAKAIGSVVAVFCNNPQAGVLQRANDLGVPTVLFGRQDLEEGKVLQQLQTFAPDWIVLAGFLWKFPEAILDVFPNVINIHPALLPKFGGKGMYGKHVHEAVLGQGETVTGITIHYVNAHYDEGAIIAQFETSIADCTTAACIAAKVHALEQEHFPNVIEQLLHAQLNS</sequence>
<dbReference type="PANTHER" id="PTHR43369">
    <property type="entry name" value="PHOSPHORIBOSYLGLYCINAMIDE FORMYLTRANSFERASE"/>
    <property type="match status" value="1"/>
</dbReference>
<dbReference type="InterPro" id="IPR001555">
    <property type="entry name" value="GART_AS"/>
</dbReference>
<dbReference type="SUPFAM" id="SSF53328">
    <property type="entry name" value="Formyltransferase"/>
    <property type="match status" value="1"/>
</dbReference>
<comment type="catalytic activity">
    <reaction evidence="8">
        <text>N(1)-(5-phospho-beta-D-ribosyl)glycinamide + (6R)-10-formyltetrahydrofolate = N(2)-formyl-N(1)-(5-phospho-beta-D-ribosyl)glycinamide + (6S)-5,6,7,8-tetrahydrofolate + H(+)</text>
        <dbReference type="Rhea" id="RHEA:15053"/>
        <dbReference type="ChEBI" id="CHEBI:15378"/>
        <dbReference type="ChEBI" id="CHEBI:57453"/>
        <dbReference type="ChEBI" id="CHEBI:143788"/>
        <dbReference type="ChEBI" id="CHEBI:147286"/>
        <dbReference type="ChEBI" id="CHEBI:195366"/>
        <dbReference type="EC" id="2.1.2.2"/>
    </reaction>
</comment>
<dbReference type="STRING" id="1124188.SAMN05444377_10378"/>
<evidence type="ECO:0000256" key="4">
    <source>
        <dbReference type="ARBA" id="ARBA00022755"/>
    </source>
</evidence>
<evidence type="ECO:0000256" key="3">
    <source>
        <dbReference type="ARBA" id="ARBA00022679"/>
    </source>
</evidence>
<keyword evidence="11" id="KW-1185">Reference proteome</keyword>
<dbReference type="CDD" id="cd08645">
    <property type="entry name" value="FMT_core_GART"/>
    <property type="match status" value="1"/>
</dbReference>
<feature type="domain" description="Formyl transferase N-terminal" evidence="9">
    <location>
        <begin position="3"/>
        <end position="180"/>
    </location>
</feature>
<keyword evidence="3 10" id="KW-0808">Transferase</keyword>
<protein>
    <recommendedName>
        <fullName evidence="2">phosphoribosylglycinamide formyltransferase 1</fullName>
        <ecNumber evidence="2">2.1.2.2</ecNumber>
    </recommendedName>
    <alternativeName>
        <fullName evidence="7">5'-phosphoribosylglycinamide transformylase</fullName>
    </alternativeName>
    <alternativeName>
        <fullName evidence="6">GAR transformylase</fullName>
    </alternativeName>
</protein>
<dbReference type="Proteomes" id="UP000184147">
    <property type="component" value="Unassembled WGS sequence"/>
</dbReference>
<reference evidence="10 11" key="1">
    <citation type="submission" date="2016-11" db="EMBL/GenBank/DDBJ databases">
        <authorList>
            <person name="Jaros S."/>
            <person name="Januszkiewicz K."/>
            <person name="Wedrychowicz H."/>
        </authorList>
    </citation>
    <scope>NUCLEOTIDE SEQUENCE [LARGE SCALE GENOMIC DNA]</scope>
    <source>
        <strain evidence="10 11">DSM 25660</strain>
    </source>
</reference>
<evidence type="ECO:0000256" key="5">
    <source>
        <dbReference type="ARBA" id="ARBA00038440"/>
    </source>
</evidence>
<name>A0A1M4YF70_9FLAO</name>
<evidence type="ECO:0000256" key="6">
    <source>
        <dbReference type="ARBA" id="ARBA00041324"/>
    </source>
</evidence>
<dbReference type="EC" id="2.1.2.2" evidence="2"/>
<dbReference type="InterPro" id="IPR002376">
    <property type="entry name" value="Formyl_transf_N"/>
</dbReference>
<organism evidence="10 11">
    <name type="scientific">Flavobacterium fontis</name>
    <dbReference type="NCBI Taxonomy" id="1124188"/>
    <lineage>
        <taxon>Bacteria</taxon>
        <taxon>Pseudomonadati</taxon>
        <taxon>Bacteroidota</taxon>
        <taxon>Flavobacteriia</taxon>
        <taxon>Flavobacteriales</taxon>
        <taxon>Flavobacteriaceae</taxon>
        <taxon>Flavobacterium</taxon>
    </lineage>
</organism>
<evidence type="ECO:0000256" key="1">
    <source>
        <dbReference type="ARBA" id="ARBA00005054"/>
    </source>
</evidence>
<evidence type="ECO:0000256" key="2">
    <source>
        <dbReference type="ARBA" id="ARBA00012254"/>
    </source>
</evidence>
<dbReference type="GO" id="GO:0004644">
    <property type="term" value="F:phosphoribosylglycinamide formyltransferase activity"/>
    <property type="evidence" value="ECO:0007669"/>
    <property type="project" value="UniProtKB-EC"/>
</dbReference>
<dbReference type="Pfam" id="PF00551">
    <property type="entry name" value="Formyl_trans_N"/>
    <property type="match status" value="1"/>
</dbReference>
<proteinExistence type="inferred from homology"/>
<dbReference type="EMBL" id="FQVQ01000003">
    <property type="protein sequence ID" value="SHF04369.1"/>
    <property type="molecule type" value="Genomic_DNA"/>
</dbReference>
<dbReference type="RefSeq" id="WP_073361814.1">
    <property type="nucleotide sequence ID" value="NZ_FQVQ01000003.1"/>
</dbReference>
<evidence type="ECO:0000313" key="11">
    <source>
        <dbReference type="Proteomes" id="UP000184147"/>
    </source>
</evidence>
<dbReference type="AlphaFoldDB" id="A0A1M4YF70"/>
<dbReference type="UniPathway" id="UPA00074">
    <property type="reaction ID" value="UER00126"/>
</dbReference>
<evidence type="ECO:0000313" key="10">
    <source>
        <dbReference type="EMBL" id="SHF04369.1"/>
    </source>
</evidence>
<dbReference type="PANTHER" id="PTHR43369:SF2">
    <property type="entry name" value="PHOSPHORIBOSYLGLYCINAMIDE FORMYLTRANSFERASE"/>
    <property type="match status" value="1"/>
</dbReference>
<dbReference type="GO" id="GO:0005829">
    <property type="term" value="C:cytosol"/>
    <property type="evidence" value="ECO:0007669"/>
    <property type="project" value="TreeGrafter"/>
</dbReference>
<keyword evidence="4" id="KW-0658">Purine biosynthesis</keyword>
<gene>
    <name evidence="10" type="ORF">SAMN05444377_10378</name>
</gene>
<dbReference type="OrthoDB" id="9806170at2"/>
<dbReference type="InterPro" id="IPR004607">
    <property type="entry name" value="GART"/>
</dbReference>
<evidence type="ECO:0000259" key="9">
    <source>
        <dbReference type="Pfam" id="PF00551"/>
    </source>
</evidence>
<evidence type="ECO:0000256" key="8">
    <source>
        <dbReference type="ARBA" id="ARBA00047664"/>
    </source>
</evidence>
<comment type="similarity">
    <text evidence="5">Belongs to the GART family.</text>
</comment>
<dbReference type="InterPro" id="IPR036477">
    <property type="entry name" value="Formyl_transf_N_sf"/>
</dbReference>
<accession>A0A1M4YF70</accession>
<evidence type="ECO:0000256" key="7">
    <source>
        <dbReference type="ARBA" id="ARBA00041682"/>
    </source>
</evidence>